<organism evidence="2 3">
    <name type="scientific">Marinisporobacter balticus</name>
    <dbReference type="NCBI Taxonomy" id="2018667"/>
    <lineage>
        <taxon>Bacteria</taxon>
        <taxon>Bacillati</taxon>
        <taxon>Bacillota</taxon>
        <taxon>Clostridia</taxon>
        <taxon>Peptostreptococcales</taxon>
        <taxon>Thermotaleaceae</taxon>
        <taxon>Marinisporobacter</taxon>
    </lineage>
</organism>
<dbReference type="InterPro" id="IPR009078">
    <property type="entry name" value="Ferritin-like_SF"/>
</dbReference>
<feature type="domain" description="Rubrerythrin diiron-binding" evidence="1">
    <location>
        <begin position="68"/>
        <end position="183"/>
    </location>
</feature>
<protein>
    <submittedName>
        <fullName evidence="2">Rubrerythrin</fullName>
    </submittedName>
</protein>
<dbReference type="GO" id="GO:0016491">
    <property type="term" value="F:oxidoreductase activity"/>
    <property type="evidence" value="ECO:0007669"/>
    <property type="project" value="InterPro"/>
</dbReference>
<dbReference type="Proteomes" id="UP000294919">
    <property type="component" value="Unassembled WGS sequence"/>
</dbReference>
<dbReference type="GO" id="GO:0046872">
    <property type="term" value="F:metal ion binding"/>
    <property type="evidence" value="ECO:0007669"/>
    <property type="project" value="InterPro"/>
</dbReference>
<sequence>MEKLKCLICGMNISENSYHLNNDSFIEKNEEGRIMNCPFCGVGRIYIDSVQEIYTVDHKSLDTQSLQVLDHAMKLEVFNGEFYEEAGKLSKEKELKKLFKDLSNIEFMHARVHKRLGEFDNLPKLHKPDYAKHHTDNLLLEEAYKRESHAIAFYKKNSDKITCPVIKEVFKALSDVEKQHQFIANAYVLRK</sequence>
<dbReference type="InterPro" id="IPR003251">
    <property type="entry name" value="Rr_diiron-bd_dom"/>
</dbReference>
<evidence type="ECO:0000259" key="1">
    <source>
        <dbReference type="Pfam" id="PF02915"/>
    </source>
</evidence>
<dbReference type="Gene3D" id="1.20.1260.10">
    <property type="match status" value="1"/>
</dbReference>
<dbReference type="Gene3D" id="1.20.5.420">
    <property type="entry name" value="Immunoglobulin FC, subunit C"/>
    <property type="match status" value="1"/>
</dbReference>
<dbReference type="AlphaFoldDB" id="A0A4R2KYQ1"/>
<evidence type="ECO:0000313" key="3">
    <source>
        <dbReference type="Proteomes" id="UP000294919"/>
    </source>
</evidence>
<keyword evidence="3" id="KW-1185">Reference proteome</keyword>
<proteinExistence type="predicted"/>
<accession>A0A4R2KYQ1</accession>
<dbReference type="RefSeq" id="WP_132243006.1">
    <property type="nucleotide sequence ID" value="NZ_SLWV01000003.1"/>
</dbReference>
<reference evidence="2 3" key="1">
    <citation type="submission" date="2019-03" db="EMBL/GenBank/DDBJ databases">
        <title>Genomic Encyclopedia of Type Strains, Phase IV (KMG-IV): sequencing the most valuable type-strain genomes for metagenomic binning, comparative biology and taxonomic classification.</title>
        <authorList>
            <person name="Goeker M."/>
        </authorList>
    </citation>
    <scope>NUCLEOTIDE SEQUENCE [LARGE SCALE GENOMIC DNA]</scope>
    <source>
        <strain evidence="2 3">DSM 102940</strain>
    </source>
</reference>
<dbReference type="EMBL" id="SLWV01000003">
    <property type="protein sequence ID" value="TCO79214.1"/>
    <property type="molecule type" value="Genomic_DNA"/>
</dbReference>
<name>A0A4R2KYQ1_9FIRM</name>
<dbReference type="InterPro" id="IPR012347">
    <property type="entry name" value="Ferritin-like"/>
</dbReference>
<evidence type="ECO:0000313" key="2">
    <source>
        <dbReference type="EMBL" id="TCO79214.1"/>
    </source>
</evidence>
<dbReference type="SUPFAM" id="SSF47240">
    <property type="entry name" value="Ferritin-like"/>
    <property type="match status" value="1"/>
</dbReference>
<gene>
    <name evidence="2" type="ORF">EV214_103267</name>
</gene>
<dbReference type="Pfam" id="PF02915">
    <property type="entry name" value="Rubrerythrin"/>
    <property type="match status" value="1"/>
</dbReference>
<dbReference type="OrthoDB" id="1926194at2"/>
<comment type="caution">
    <text evidence="2">The sequence shown here is derived from an EMBL/GenBank/DDBJ whole genome shotgun (WGS) entry which is preliminary data.</text>
</comment>